<dbReference type="AlphaFoldDB" id="A0A0F9L6N0"/>
<gene>
    <name evidence="1" type="ORF">LCGC14_1313820</name>
</gene>
<protein>
    <submittedName>
        <fullName evidence="1">Uncharacterized protein</fullName>
    </submittedName>
</protein>
<dbReference type="EMBL" id="LAZR01007781">
    <property type="protein sequence ID" value="KKM82996.1"/>
    <property type="molecule type" value="Genomic_DNA"/>
</dbReference>
<name>A0A0F9L6N0_9ZZZZ</name>
<reference evidence="1" key="1">
    <citation type="journal article" date="2015" name="Nature">
        <title>Complex archaea that bridge the gap between prokaryotes and eukaryotes.</title>
        <authorList>
            <person name="Spang A."/>
            <person name="Saw J.H."/>
            <person name="Jorgensen S.L."/>
            <person name="Zaremba-Niedzwiedzka K."/>
            <person name="Martijn J."/>
            <person name="Lind A.E."/>
            <person name="van Eijk R."/>
            <person name="Schleper C."/>
            <person name="Guy L."/>
            <person name="Ettema T.J."/>
        </authorList>
    </citation>
    <scope>NUCLEOTIDE SEQUENCE</scope>
</reference>
<sequence length="49" mass="5928">MKELAKHPYPPCVELWVLYWVSRAREPTIVRVDKFLESEIERQKGENKK</sequence>
<comment type="caution">
    <text evidence="1">The sequence shown here is derived from an EMBL/GenBank/DDBJ whole genome shotgun (WGS) entry which is preliminary data.</text>
</comment>
<evidence type="ECO:0000313" key="1">
    <source>
        <dbReference type="EMBL" id="KKM82996.1"/>
    </source>
</evidence>
<proteinExistence type="predicted"/>
<accession>A0A0F9L6N0</accession>
<organism evidence="1">
    <name type="scientific">marine sediment metagenome</name>
    <dbReference type="NCBI Taxonomy" id="412755"/>
    <lineage>
        <taxon>unclassified sequences</taxon>
        <taxon>metagenomes</taxon>
        <taxon>ecological metagenomes</taxon>
    </lineage>
</organism>